<organism evidence="2 3">
    <name type="scientific">Trichogramma brassicae</name>
    <dbReference type="NCBI Taxonomy" id="86971"/>
    <lineage>
        <taxon>Eukaryota</taxon>
        <taxon>Metazoa</taxon>
        <taxon>Ecdysozoa</taxon>
        <taxon>Arthropoda</taxon>
        <taxon>Hexapoda</taxon>
        <taxon>Insecta</taxon>
        <taxon>Pterygota</taxon>
        <taxon>Neoptera</taxon>
        <taxon>Endopterygota</taxon>
        <taxon>Hymenoptera</taxon>
        <taxon>Apocrita</taxon>
        <taxon>Proctotrupomorpha</taxon>
        <taxon>Chalcidoidea</taxon>
        <taxon>Trichogrammatidae</taxon>
        <taxon>Trichogramma</taxon>
    </lineage>
</organism>
<dbReference type="OrthoDB" id="7700848at2759"/>
<evidence type="ECO:0000313" key="3">
    <source>
        <dbReference type="Proteomes" id="UP000479190"/>
    </source>
</evidence>
<evidence type="ECO:0000256" key="1">
    <source>
        <dbReference type="SAM" id="MobiDB-lite"/>
    </source>
</evidence>
<dbReference type="Proteomes" id="UP000479190">
    <property type="component" value="Unassembled WGS sequence"/>
</dbReference>
<evidence type="ECO:0008006" key="4">
    <source>
        <dbReference type="Google" id="ProtNLM"/>
    </source>
</evidence>
<feature type="compositionally biased region" description="Polar residues" evidence="1">
    <location>
        <begin position="278"/>
        <end position="287"/>
    </location>
</feature>
<evidence type="ECO:0000313" key="2">
    <source>
        <dbReference type="EMBL" id="CAB0033691.1"/>
    </source>
</evidence>
<protein>
    <recommendedName>
        <fullName evidence="4">Reverse transcriptase domain-containing protein</fullName>
    </recommendedName>
</protein>
<dbReference type="EMBL" id="CADCXV010000717">
    <property type="protein sequence ID" value="CAB0033691.1"/>
    <property type="molecule type" value="Genomic_DNA"/>
</dbReference>
<keyword evidence="3" id="KW-1185">Reference proteome</keyword>
<feature type="region of interest" description="Disordered" evidence="1">
    <location>
        <begin position="269"/>
        <end position="320"/>
    </location>
</feature>
<name>A0A6H5IG40_9HYME</name>
<gene>
    <name evidence="2" type="ORF">TBRA_LOCUS5589</name>
</gene>
<proteinExistence type="predicted"/>
<accession>A0A6H5IG40</accession>
<sequence length="320" mass="36063">MYDAVLHLNFGGNVKIVGFADDIALVAVAKHLWQIEYDLSPVIEQVRCALQELGLVTADHKTEALLITSRKKIETITITVGDCSISSSPCIRYLSLHIDARLRFDKHLRTVSEKAARDAGALAKIMPNTGGSRSSRRELYAHVIDSILLYGAPNWRCTTETQAYIRQAEAVHRRACLRVISGRAHVSYDATAWVRSPLGEFPMAFLRLVWSSPLPRWSGYYSKKSETRTTLTRWRWMRLASLVDAWTNGSLEDRMMAPEARTSLTRLQHKEVSKTHWDSQGSAGSENHTQKMKLPCQPCHLPGGDRSENHTYKKALGSEF</sequence>
<dbReference type="AlphaFoldDB" id="A0A6H5IG40"/>
<reference evidence="2 3" key="1">
    <citation type="submission" date="2020-02" db="EMBL/GenBank/DDBJ databases">
        <authorList>
            <person name="Ferguson B K."/>
        </authorList>
    </citation>
    <scope>NUCLEOTIDE SEQUENCE [LARGE SCALE GENOMIC DNA]</scope>
</reference>